<evidence type="ECO:0000256" key="1">
    <source>
        <dbReference type="ARBA" id="ARBA00004141"/>
    </source>
</evidence>
<keyword evidence="6 10" id="KW-0472">Membrane</keyword>
<dbReference type="SMART" id="SM01330">
    <property type="entry name" value="Frizzled"/>
    <property type="match status" value="1"/>
</dbReference>
<dbReference type="EMBL" id="OU015567">
    <property type="protein sequence ID" value="CAG5114184.1"/>
    <property type="molecule type" value="Genomic_DNA"/>
</dbReference>
<name>A0ABN7TEC6_OIKDI</name>
<dbReference type="SMART" id="SM00063">
    <property type="entry name" value="FRI"/>
    <property type="match status" value="1"/>
</dbReference>
<dbReference type="Pfam" id="PF01534">
    <property type="entry name" value="Frizzled"/>
    <property type="match status" value="1"/>
</dbReference>
<comment type="similarity">
    <text evidence="2">Belongs to the G-protein coupled receptor Fz/Smo family.</text>
</comment>
<evidence type="ECO:0000256" key="10">
    <source>
        <dbReference type="SAM" id="Phobius"/>
    </source>
</evidence>
<dbReference type="Gene3D" id="1.20.1070.10">
    <property type="entry name" value="Rhodopsin 7-helix transmembrane proteins"/>
    <property type="match status" value="1"/>
</dbReference>
<evidence type="ECO:0000256" key="6">
    <source>
        <dbReference type="ARBA" id="ARBA00023136"/>
    </source>
</evidence>
<feature type="domain" description="FZ" evidence="11">
    <location>
        <begin position="32"/>
        <end position="150"/>
    </location>
</feature>
<dbReference type="Proteomes" id="UP001158576">
    <property type="component" value="Chromosome 2"/>
</dbReference>
<dbReference type="InterPro" id="IPR020067">
    <property type="entry name" value="Frizzled_dom"/>
</dbReference>
<evidence type="ECO:0000313" key="14">
    <source>
        <dbReference type="Proteomes" id="UP001158576"/>
    </source>
</evidence>
<keyword evidence="8" id="KW-0675">Receptor</keyword>
<evidence type="ECO:0000256" key="5">
    <source>
        <dbReference type="ARBA" id="ARBA00022989"/>
    </source>
</evidence>
<evidence type="ECO:0000259" key="12">
    <source>
        <dbReference type="PROSITE" id="PS50261"/>
    </source>
</evidence>
<feature type="transmembrane region" description="Helical" evidence="10">
    <location>
        <begin position="261"/>
        <end position="281"/>
    </location>
</feature>
<dbReference type="CDD" id="cd15035">
    <property type="entry name" value="7tmF_FZD5_FZD8-like"/>
    <property type="match status" value="1"/>
</dbReference>
<evidence type="ECO:0000313" key="13">
    <source>
        <dbReference type="EMBL" id="CAG5114184.1"/>
    </source>
</evidence>
<dbReference type="InterPro" id="IPR015526">
    <property type="entry name" value="Frizzled/SFRP"/>
</dbReference>
<feature type="transmembrane region" description="Helical" evidence="10">
    <location>
        <begin position="438"/>
        <end position="463"/>
    </location>
</feature>
<dbReference type="PROSITE" id="PS50038">
    <property type="entry name" value="FZ"/>
    <property type="match status" value="1"/>
</dbReference>
<dbReference type="SUPFAM" id="SSF63501">
    <property type="entry name" value="Frizzled cysteine-rich domain"/>
    <property type="match status" value="1"/>
</dbReference>
<protein>
    <submittedName>
        <fullName evidence="13">Oidioi.mRNA.OKI2018_I69.chr2.g8248.t1.cds</fullName>
    </submittedName>
</protein>
<keyword evidence="14" id="KW-1185">Reference proteome</keyword>
<evidence type="ECO:0000256" key="4">
    <source>
        <dbReference type="ARBA" id="ARBA00022692"/>
    </source>
</evidence>
<gene>
    <name evidence="13" type="ORF">OKIOD_LOCUS17013</name>
</gene>
<feature type="disulfide bond" evidence="9">
    <location>
        <begin position="83"/>
        <end position="121"/>
    </location>
</feature>
<evidence type="ECO:0000256" key="2">
    <source>
        <dbReference type="ARBA" id="ARBA00008077"/>
    </source>
</evidence>
<dbReference type="Gene3D" id="1.10.2000.10">
    <property type="entry name" value="Frizzled cysteine-rich domain"/>
    <property type="match status" value="1"/>
</dbReference>
<accession>A0ABN7TEC6</accession>
<comment type="caution">
    <text evidence="9">Lacks conserved residue(s) required for the propagation of feature annotation.</text>
</comment>
<evidence type="ECO:0000256" key="3">
    <source>
        <dbReference type="ARBA" id="ARBA00022473"/>
    </source>
</evidence>
<dbReference type="InterPro" id="IPR017981">
    <property type="entry name" value="GPCR_2-like_7TM"/>
</dbReference>
<feature type="transmembrane region" description="Helical" evidence="10">
    <location>
        <begin position="312"/>
        <end position="335"/>
    </location>
</feature>
<keyword evidence="7 9" id="KW-1015">Disulfide bond</keyword>
<dbReference type="InterPro" id="IPR000539">
    <property type="entry name" value="Frizzled/Smoothened_7TM"/>
</dbReference>
<comment type="subcellular location">
    <subcellularLocation>
        <location evidence="1">Membrane</location>
        <topology evidence="1">Multi-pass membrane protein</topology>
    </subcellularLocation>
</comment>
<feature type="disulfide bond" evidence="9">
    <location>
        <begin position="114"/>
        <end position="138"/>
    </location>
</feature>
<evidence type="ECO:0000256" key="8">
    <source>
        <dbReference type="ARBA" id="ARBA00023170"/>
    </source>
</evidence>
<dbReference type="InterPro" id="IPR036790">
    <property type="entry name" value="Frizzled_dom_sf"/>
</dbReference>
<evidence type="ECO:0000259" key="11">
    <source>
        <dbReference type="PROSITE" id="PS50038"/>
    </source>
</evidence>
<dbReference type="PANTHER" id="PTHR11309">
    <property type="entry name" value="FRIZZLED"/>
    <property type="match status" value="1"/>
</dbReference>
<feature type="transmembrane region" description="Helical" evidence="10">
    <location>
        <begin position="228"/>
        <end position="249"/>
    </location>
</feature>
<feature type="domain" description="G-protein coupled receptors family 2 profile 2" evidence="12">
    <location>
        <begin position="225"/>
        <end position="513"/>
    </location>
</feature>
<dbReference type="PRINTS" id="PR00489">
    <property type="entry name" value="FRIZZLED"/>
</dbReference>
<keyword evidence="3" id="KW-0217">Developmental protein</keyword>
<sequence length="571" mass="64809">MKIQAFILPFTAFAWQIGDQFGSPYDGDIDLGRPPKCEEIKVPMCQGIGYNYTSMEISPFHLQTQMEVIAEAHQFYVLVQKGCSADLRPFLCGLYTPVCMPDYHKFLPPCRFLCERARAGCEPIMNEHGFEWPEKMNCELLPEDQLCNDFGRKQERVELPDLIPSSNTRHSSCRNCQCSRHLIDLTKSSSPSFEADLRAWSTGGVSGCARTCRSPFLSYDKRRFLDSWVLSGAVIVALATIVVLGTFCLDPQRFSYPERPILYLSLCYLFIAAGYILRYSIGGDVVACDAVHPERLALPGRGTAYCNLVFVLIYYFGMASSIWWVMLTFAWFLAAGMKWSCEAISNYSSYMHVLAWTIPALQTVLIMVTNQVDGDPFLGICSVGNNNIEQMHTFILAPLVVYLSAGGLFLIVGFFSLFRIRNTMKKKHDRETKKLEKLIVKIAIFSVLYMIPASIQVFCYFYESEFRDAWEKDLNCQGCGSRFDENSYLIIFLKPAMSFLVGIAAATWICCDKTLRTWRRMCCRQSPAALSTTTTSTLSDSSYSQPLNRHYEFEYTDYYAPATSARQPFLS</sequence>
<feature type="transmembrane region" description="Helical" evidence="10">
    <location>
        <begin position="347"/>
        <end position="368"/>
    </location>
</feature>
<organism evidence="13 14">
    <name type="scientific">Oikopleura dioica</name>
    <name type="common">Tunicate</name>
    <dbReference type="NCBI Taxonomy" id="34765"/>
    <lineage>
        <taxon>Eukaryota</taxon>
        <taxon>Metazoa</taxon>
        <taxon>Chordata</taxon>
        <taxon>Tunicata</taxon>
        <taxon>Appendicularia</taxon>
        <taxon>Copelata</taxon>
        <taxon>Oikopleuridae</taxon>
        <taxon>Oikopleura</taxon>
    </lineage>
</organism>
<keyword evidence="4 10" id="KW-0812">Transmembrane</keyword>
<dbReference type="PANTHER" id="PTHR11309:SF126">
    <property type="entry name" value="FRIZZLED-2"/>
    <property type="match status" value="1"/>
</dbReference>
<evidence type="ECO:0000256" key="7">
    <source>
        <dbReference type="ARBA" id="ARBA00023157"/>
    </source>
</evidence>
<dbReference type="PROSITE" id="PS50261">
    <property type="entry name" value="G_PROTEIN_RECEP_F2_4"/>
    <property type="match status" value="1"/>
</dbReference>
<proteinExistence type="inferred from homology"/>
<evidence type="ECO:0000256" key="9">
    <source>
        <dbReference type="PROSITE-ProRule" id="PRU00090"/>
    </source>
</evidence>
<reference evidence="13 14" key="1">
    <citation type="submission" date="2021-04" db="EMBL/GenBank/DDBJ databases">
        <authorList>
            <person name="Bliznina A."/>
        </authorList>
    </citation>
    <scope>NUCLEOTIDE SEQUENCE [LARGE SCALE GENOMIC DNA]</scope>
</reference>
<feature type="transmembrane region" description="Helical" evidence="10">
    <location>
        <begin position="395"/>
        <end position="418"/>
    </location>
</feature>
<keyword evidence="5 10" id="KW-1133">Transmembrane helix</keyword>
<dbReference type="Pfam" id="PF01392">
    <property type="entry name" value="Fz"/>
    <property type="match status" value="1"/>
</dbReference>
<feature type="transmembrane region" description="Helical" evidence="10">
    <location>
        <begin position="488"/>
        <end position="511"/>
    </location>
</feature>